<dbReference type="Gene3D" id="3.40.50.2300">
    <property type="match status" value="2"/>
</dbReference>
<dbReference type="SMART" id="SM00079">
    <property type="entry name" value="PBPe"/>
    <property type="match status" value="1"/>
</dbReference>
<dbReference type="SUPFAM" id="SSF53822">
    <property type="entry name" value="Periplasmic binding protein-like I"/>
    <property type="match status" value="1"/>
</dbReference>
<dbReference type="InterPro" id="IPR028082">
    <property type="entry name" value="Peripla_BP_I"/>
</dbReference>
<dbReference type="PANTHER" id="PTHR18966">
    <property type="entry name" value="IONOTROPIC GLUTAMATE RECEPTOR"/>
    <property type="match status" value="1"/>
</dbReference>
<dbReference type="AlphaFoldDB" id="A0A6A3AKF6"/>
<reference evidence="13" key="1">
    <citation type="submission" date="2019-09" db="EMBL/GenBank/DDBJ databases">
        <title>Draft genome information of white flower Hibiscus syriacus.</title>
        <authorList>
            <person name="Kim Y.-M."/>
        </authorList>
    </citation>
    <scope>NUCLEOTIDE SEQUENCE [LARGE SCALE GENOMIC DNA]</scope>
    <source>
        <strain evidence="13">YM2019G1</strain>
    </source>
</reference>
<dbReference type="FunFam" id="3.40.190.10:FF:000039">
    <property type="entry name" value="Glutamate receptor"/>
    <property type="match status" value="1"/>
</dbReference>
<keyword evidence="5" id="KW-0406">Ion transport</keyword>
<evidence type="ECO:0000256" key="2">
    <source>
        <dbReference type="ARBA" id="ARBA00022448"/>
    </source>
</evidence>
<evidence type="ECO:0000256" key="9">
    <source>
        <dbReference type="ARBA" id="ARBA00023286"/>
    </source>
</evidence>
<proteinExistence type="predicted"/>
<evidence type="ECO:0000256" key="6">
    <source>
        <dbReference type="ARBA" id="ARBA00023136"/>
    </source>
</evidence>
<keyword evidence="3" id="KW-0812">Transmembrane</keyword>
<evidence type="ECO:0000259" key="11">
    <source>
        <dbReference type="SMART" id="SM00062"/>
    </source>
</evidence>
<dbReference type="CDD" id="cd13686">
    <property type="entry name" value="GluR_Plant"/>
    <property type="match status" value="1"/>
</dbReference>
<keyword evidence="7" id="KW-0675">Receptor</keyword>
<dbReference type="InterPro" id="IPR015683">
    <property type="entry name" value="Ionotropic_Glu_rcpt"/>
</dbReference>
<evidence type="ECO:0000256" key="7">
    <source>
        <dbReference type="ARBA" id="ARBA00023170"/>
    </source>
</evidence>
<evidence type="ECO:0000256" key="1">
    <source>
        <dbReference type="ARBA" id="ARBA00004141"/>
    </source>
</evidence>
<dbReference type="InterPro" id="IPR001320">
    <property type="entry name" value="Iontro_rcpt_C"/>
</dbReference>
<comment type="caution">
    <text evidence="13">The sequence shown here is derived from an EMBL/GenBank/DDBJ whole genome shotgun (WGS) entry which is preliminary data.</text>
</comment>
<evidence type="ECO:0000256" key="8">
    <source>
        <dbReference type="ARBA" id="ARBA00023180"/>
    </source>
</evidence>
<keyword evidence="8" id="KW-0325">Glycoprotein</keyword>
<evidence type="ECO:0000313" key="14">
    <source>
        <dbReference type="Proteomes" id="UP000436088"/>
    </source>
</evidence>
<keyword evidence="4" id="KW-1133">Transmembrane helix</keyword>
<evidence type="ECO:0000259" key="12">
    <source>
        <dbReference type="SMART" id="SM00079"/>
    </source>
</evidence>
<dbReference type="SUPFAM" id="SSF53850">
    <property type="entry name" value="Periplasmic binding protein-like II"/>
    <property type="match status" value="1"/>
</dbReference>
<keyword evidence="2" id="KW-0813">Transport</keyword>
<gene>
    <name evidence="13" type="ORF">F3Y22_tig00110430pilonHSYRG00176</name>
</gene>
<dbReference type="Pfam" id="PF00497">
    <property type="entry name" value="SBP_bac_3"/>
    <property type="match status" value="1"/>
</dbReference>
<evidence type="ECO:0000313" key="13">
    <source>
        <dbReference type="EMBL" id="KAE8705050.1"/>
    </source>
</evidence>
<dbReference type="Pfam" id="PF01094">
    <property type="entry name" value="ANF_receptor"/>
    <property type="match status" value="1"/>
</dbReference>
<feature type="domain" description="Ionotropic glutamate receptor C-terminal" evidence="12">
    <location>
        <begin position="211"/>
        <end position="465"/>
    </location>
</feature>
<evidence type="ECO:0000256" key="3">
    <source>
        <dbReference type="ARBA" id="ARBA00022692"/>
    </source>
</evidence>
<dbReference type="Proteomes" id="UP000436088">
    <property type="component" value="Unassembled WGS sequence"/>
</dbReference>
<keyword evidence="10" id="KW-0407">Ion channel</keyword>
<sequence length="528" mass="59441">MVGQGYAWITTSMITNFVNSMDPSVIESMQGVVGFKPYIPASKAVRRFEIRWSKNLDENQNLQEMELNVYGMWTYDIVHAIATAAERVATGHPHILHQETRLNMNFTTILTSQSGFLLMNEMLQSRFQGIGGAFQLTDGRLIQREFEIVNVFRGERTIGYWNLENGITSIMKEENHTETNLTSSSKLVSVIWPGGTKGIPNGLFLHSKRFRIVVPVKIGFQELIRVVRDPQTNEITVTGFCADVFKEATKSLDYEVHYEFIPSVNADRIKSTTYENFDAVVGDITILASRFPFVDFTQPFTDLGIGVVVPKINKNNIWILLKPLSADFYTATLSSMLTVQQIQSSSRDAGVGTSAALLLLRGINISTYENPTIKPYHKPEEYADALRKGSKNGRVSAIIDEIPYLKIFLAKYPSDYTMIKSKATTGGFGFAFPKGSPLVRELSSAILRLREEGKLKMMENKWFNSTESIFTNQDSASNASRLTVHSFGGLFLVTAISSLQLYSYASVRSENPSQFLPQQWHKFCKRLR</sequence>
<dbReference type="GO" id="GO:0016020">
    <property type="term" value="C:membrane"/>
    <property type="evidence" value="ECO:0007669"/>
    <property type="project" value="UniProtKB-SubCell"/>
</dbReference>
<dbReference type="Gene3D" id="3.40.190.10">
    <property type="entry name" value="Periplasmic binding protein-like II"/>
    <property type="match status" value="3"/>
</dbReference>
<accession>A0A6A3AKF6</accession>
<dbReference type="InterPro" id="IPR001638">
    <property type="entry name" value="Solute-binding_3/MltF_N"/>
</dbReference>
<organism evidence="13 14">
    <name type="scientific">Hibiscus syriacus</name>
    <name type="common">Rose of Sharon</name>
    <dbReference type="NCBI Taxonomy" id="106335"/>
    <lineage>
        <taxon>Eukaryota</taxon>
        <taxon>Viridiplantae</taxon>
        <taxon>Streptophyta</taxon>
        <taxon>Embryophyta</taxon>
        <taxon>Tracheophyta</taxon>
        <taxon>Spermatophyta</taxon>
        <taxon>Magnoliopsida</taxon>
        <taxon>eudicotyledons</taxon>
        <taxon>Gunneridae</taxon>
        <taxon>Pentapetalae</taxon>
        <taxon>rosids</taxon>
        <taxon>malvids</taxon>
        <taxon>Malvales</taxon>
        <taxon>Malvaceae</taxon>
        <taxon>Malvoideae</taxon>
        <taxon>Hibiscus</taxon>
    </lineage>
</organism>
<dbReference type="SMART" id="SM00062">
    <property type="entry name" value="PBPb"/>
    <property type="match status" value="1"/>
</dbReference>
<comment type="subcellular location">
    <subcellularLocation>
        <location evidence="1">Membrane</location>
        <topology evidence="1">Multi-pass membrane protein</topology>
    </subcellularLocation>
</comment>
<evidence type="ECO:0000256" key="5">
    <source>
        <dbReference type="ARBA" id="ARBA00023065"/>
    </source>
</evidence>
<keyword evidence="9" id="KW-1071">Ligand-gated ion channel</keyword>
<dbReference type="EMBL" id="VEPZ02000983">
    <property type="protein sequence ID" value="KAE8705050.1"/>
    <property type="molecule type" value="Genomic_DNA"/>
</dbReference>
<dbReference type="InterPro" id="IPR001828">
    <property type="entry name" value="ANF_lig-bd_rcpt"/>
</dbReference>
<keyword evidence="6" id="KW-0472">Membrane</keyword>
<evidence type="ECO:0000256" key="4">
    <source>
        <dbReference type="ARBA" id="ARBA00022989"/>
    </source>
</evidence>
<keyword evidence="14" id="KW-1185">Reference proteome</keyword>
<name>A0A6A3AKF6_HIBSY</name>
<evidence type="ECO:0008006" key="15">
    <source>
        <dbReference type="Google" id="ProtNLM"/>
    </source>
</evidence>
<dbReference type="GO" id="GO:0015276">
    <property type="term" value="F:ligand-gated monoatomic ion channel activity"/>
    <property type="evidence" value="ECO:0007669"/>
    <property type="project" value="InterPro"/>
</dbReference>
<protein>
    <recommendedName>
        <fullName evidence="15">Ionotropic glutamate receptor C-terminal domain-containing protein</fullName>
    </recommendedName>
</protein>
<evidence type="ECO:0000256" key="10">
    <source>
        <dbReference type="ARBA" id="ARBA00023303"/>
    </source>
</evidence>
<feature type="domain" description="Solute-binding protein family 3/N-terminal" evidence="11">
    <location>
        <begin position="215"/>
        <end position="466"/>
    </location>
</feature>